<feature type="region of interest" description="Disordered" evidence="1">
    <location>
        <begin position="94"/>
        <end position="175"/>
    </location>
</feature>
<evidence type="ECO:0000313" key="3">
    <source>
        <dbReference type="EMBL" id="KAF1755708.1"/>
    </source>
</evidence>
<evidence type="ECO:0000313" key="4">
    <source>
        <dbReference type="Proteomes" id="UP000483820"/>
    </source>
</evidence>
<dbReference type="Gene3D" id="3.40.50.10810">
    <property type="entry name" value="Tandem AAA-ATPase domain"/>
    <property type="match status" value="1"/>
</dbReference>
<evidence type="ECO:0000256" key="1">
    <source>
        <dbReference type="SAM" id="MobiDB-lite"/>
    </source>
</evidence>
<dbReference type="Proteomes" id="UP000483820">
    <property type="component" value="Chromosome IV"/>
</dbReference>
<dbReference type="InterPro" id="IPR000330">
    <property type="entry name" value="SNF2_N"/>
</dbReference>
<dbReference type="InterPro" id="IPR050496">
    <property type="entry name" value="SNF2_RAD54_helicase_repair"/>
</dbReference>
<dbReference type="GO" id="GO:0005524">
    <property type="term" value="F:ATP binding"/>
    <property type="evidence" value="ECO:0007669"/>
    <property type="project" value="InterPro"/>
</dbReference>
<dbReference type="RefSeq" id="XP_053583653.1">
    <property type="nucleotide sequence ID" value="XM_053728881.1"/>
</dbReference>
<dbReference type="PANTHER" id="PTHR45629">
    <property type="entry name" value="SNF2/RAD54 FAMILY MEMBER"/>
    <property type="match status" value="1"/>
</dbReference>
<dbReference type="GO" id="GO:0007131">
    <property type="term" value="P:reciprocal meiotic recombination"/>
    <property type="evidence" value="ECO:0007669"/>
    <property type="project" value="TreeGrafter"/>
</dbReference>
<dbReference type="KEGG" id="crq:GCK72_012158"/>
<comment type="caution">
    <text evidence="3">The sequence shown here is derived from an EMBL/GenBank/DDBJ whole genome shotgun (WGS) entry which is preliminary data.</text>
</comment>
<evidence type="ECO:0000259" key="2">
    <source>
        <dbReference type="Pfam" id="PF00176"/>
    </source>
</evidence>
<feature type="compositionally biased region" description="Low complexity" evidence="1">
    <location>
        <begin position="163"/>
        <end position="175"/>
    </location>
</feature>
<dbReference type="GO" id="GO:0005634">
    <property type="term" value="C:nucleus"/>
    <property type="evidence" value="ECO:0007669"/>
    <property type="project" value="TreeGrafter"/>
</dbReference>
<feature type="region of interest" description="Disordered" evidence="1">
    <location>
        <begin position="349"/>
        <end position="371"/>
    </location>
</feature>
<protein>
    <recommendedName>
        <fullName evidence="2">SNF2 N-terminal domain-containing protein</fullName>
    </recommendedName>
</protein>
<gene>
    <name evidence="3" type="ORF">GCK72_012158</name>
</gene>
<dbReference type="InterPro" id="IPR027417">
    <property type="entry name" value="P-loop_NTPase"/>
</dbReference>
<dbReference type="Pfam" id="PF00176">
    <property type="entry name" value="SNF2-rel_dom"/>
    <property type="match status" value="1"/>
</dbReference>
<dbReference type="SUPFAM" id="SSF52540">
    <property type="entry name" value="P-loop containing nucleoside triphosphate hydrolases"/>
    <property type="match status" value="1"/>
</dbReference>
<feature type="compositionally biased region" description="Polar residues" evidence="1">
    <location>
        <begin position="94"/>
        <end position="109"/>
    </location>
</feature>
<reference evidence="3 4" key="1">
    <citation type="submission" date="2019-12" db="EMBL/GenBank/DDBJ databases">
        <title>Chromosome-level assembly of the Caenorhabditis remanei genome.</title>
        <authorList>
            <person name="Teterina A.A."/>
            <person name="Willis J.H."/>
            <person name="Phillips P.C."/>
        </authorList>
    </citation>
    <scope>NUCLEOTIDE SEQUENCE [LARGE SCALE GENOMIC DNA]</scope>
    <source>
        <strain evidence="3 4">PX506</strain>
        <tissue evidence="3">Whole organism</tissue>
    </source>
</reference>
<feature type="domain" description="SNF2 N-terminal" evidence="2">
    <location>
        <begin position="213"/>
        <end position="335"/>
    </location>
</feature>
<dbReference type="GO" id="GO:0015616">
    <property type="term" value="F:DNA translocase activity"/>
    <property type="evidence" value="ECO:0007669"/>
    <property type="project" value="TreeGrafter"/>
</dbReference>
<dbReference type="EMBL" id="WUAV01000004">
    <property type="protein sequence ID" value="KAF1755708.1"/>
    <property type="molecule type" value="Genomic_DNA"/>
</dbReference>
<dbReference type="CTD" id="9816733"/>
<proteinExistence type="predicted"/>
<dbReference type="AlphaFoldDB" id="A0A6A5GK91"/>
<dbReference type="GO" id="GO:0000724">
    <property type="term" value="P:double-strand break repair via homologous recombination"/>
    <property type="evidence" value="ECO:0007669"/>
    <property type="project" value="TreeGrafter"/>
</dbReference>
<name>A0A6A5GK91_CAERE</name>
<organism evidence="3 4">
    <name type="scientific">Caenorhabditis remanei</name>
    <name type="common">Caenorhabditis vulgaris</name>
    <dbReference type="NCBI Taxonomy" id="31234"/>
    <lineage>
        <taxon>Eukaryota</taxon>
        <taxon>Metazoa</taxon>
        <taxon>Ecdysozoa</taxon>
        <taxon>Nematoda</taxon>
        <taxon>Chromadorea</taxon>
        <taxon>Rhabditida</taxon>
        <taxon>Rhabditina</taxon>
        <taxon>Rhabditomorpha</taxon>
        <taxon>Rhabditoidea</taxon>
        <taxon>Rhabditidae</taxon>
        <taxon>Peloderinae</taxon>
        <taxon>Caenorhabditis</taxon>
    </lineage>
</organism>
<dbReference type="GeneID" id="9816733"/>
<dbReference type="InterPro" id="IPR038718">
    <property type="entry name" value="SNF2-like_sf"/>
</dbReference>
<dbReference type="PANTHER" id="PTHR45629:SF7">
    <property type="entry name" value="DNA EXCISION REPAIR PROTEIN ERCC-6-RELATED"/>
    <property type="match status" value="1"/>
</dbReference>
<accession>A0A6A5GK91</accession>
<sequence>MSRVALNVDSYEGNDTLSVEIARFVVLYGKASTRKHKIWEGDGVLVCYGDCAVLKSEDEKDIICRSSAVKNLDQLDEDRIINIGSWSVQIQKRIPTTSSESMKTSSGIQNPPPSALRHLNTRDPMRIPETVTMKRANNGMSEENHLAPRPPPKKRPSFVPPLIGSTTSSDGTTTISIEEKTPPFVLNEEDILQRKTTSAICVDSRFSRHLRDHQKDGIKFLFQRLKGETGGAILADDMGLGKSIQTMAATWALLRGSRPPASQIASSCLIVVPSSLVNNWKAEFDKWYRMMRFPAVIALTARDISTYQSTVKSMPYLIISYDMAQRHAEKLEMCRFDVQTDVRQRLGHLEPPGAFRAPNLAPKPEKDPQNP</sequence>